<evidence type="ECO:0000256" key="1">
    <source>
        <dbReference type="ARBA" id="ARBA00003475"/>
    </source>
</evidence>
<evidence type="ECO:0000256" key="6">
    <source>
        <dbReference type="ARBA" id="ARBA00022989"/>
    </source>
</evidence>
<evidence type="ECO:0000256" key="4">
    <source>
        <dbReference type="ARBA" id="ARBA00019078"/>
    </source>
</evidence>
<reference evidence="11" key="1">
    <citation type="journal article" date="2014" name="FEMS Microbiol. Lett.">
        <title>Draft Genomic DNA Sequence of the Facultatively Methylotrophic Bacterium Acidomonas methanolica type strain MB58.</title>
        <authorList>
            <person name="Higashiura N."/>
            <person name="Hadano H."/>
            <person name="Hirakawa H."/>
            <person name="Matsutani M."/>
            <person name="Takabe S."/>
            <person name="Matsushita K."/>
            <person name="Azuma Y."/>
        </authorList>
    </citation>
    <scope>NUCLEOTIDE SEQUENCE [LARGE SCALE GENOMIC DNA]</scope>
    <source>
        <strain evidence="11">MB58</strain>
    </source>
</reference>
<dbReference type="GO" id="GO:0030416">
    <property type="term" value="P:methylamine metabolic process"/>
    <property type="evidence" value="ECO:0007669"/>
    <property type="project" value="InterPro"/>
</dbReference>
<comment type="pathway">
    <text evidence="3">One-carbon metabolism; methylamine degradation.</text>
</comment>
<feature type="transmembrane region" description="Helical" evidence="8">
    <location>
        <begin position="156"/>
        <end position="175"/>
    </location>
</feature>
<feature type="transmembrane region" description="Helical" evidence="8">
    <location>
        <begin position="127"/>
        <end position="150"/>
    </location>
</feature>
<gene>
    <name evidence="10" type="ORF">Amme_006_042</name>
</gene>
<keyword evidence="11" id="KW-1185">Reference proteome</keyword>
<evidence type="ECO:0000256" key="8">
    <source>
        <dbReference type="SAM" id="Phobius"/>
    </source>
</evidence>
<comment type="function">
    <text evidence="1">May be specifically involved in the processing, transport, and/or maturation of the MADH beta-subunit.</text>
</comment>
<feature type="transmembrane region" description="Helical" evidence="8">
    <location>
        <begin position="86"/>
        <end position="106"/>
    </location>
</feature>
<dbReference type="GO" id="GO:0016020">
    <property type="term" value="C:membrane"/>
    <property type="evidence" value="ECO:0007669"/>
    <property type="project" value="UniProtKB-SubCell"/>
</dbReference>
<name>A0A023D1X6_ACIMT</name>
<dbReference type="InterPro" id="IPR009908">
    <property type="entry name" value="Methylamine_util_MauE"/>
</dbReference>
<dbReference type="EMBL" id="BAND01000006">
    <property type="protein sequence ID" value="GAJ27811.1"/>
    <property type="molecule type" value="Genomic_DNA"/>
</dbReference>
<dbReference type="UniPathway" id="UPA00895"/>
<accession>A0A023D1X6</accession>
<keyword evidence="6 8" id="KW-1133">Transmembrane helix</keyword>
<evidence type="ECO:0000256" key="7">
    <source>
        <dbReference type="ARBA" id="ARBA00023136"/>
    </source>
</evidence>
<dbReference type="AlphaFoldDB" id="A0A023D1X6"/>
<proteinExistence type="predicted"/>
<keyword evidence="7 8" id="KW-0472">Membrane</keyword>
<evidence type="ECO:0000256" key="5">
    <source>
        <dbReference type="ARBA" id="ARBA00022692"/>
    </source>
</evidence>
<comment type="caution">
    <text evidence="10">The sequence shown here is derived from an EMBL/GenBank/DDBJ whole genome shotgun (WGS) entry which is preliminary data.</text>
</comment>
<dbReference type="Pfam" id="PF07291">
    <property type="entry name" value="MauE"/>
    <property type="match status" value="1"/>
</dbReference>
<reference evidence="10 11" key="2">
    <citation type="journal article" date="2014" name="FEMS Microbiol. Lett.">
        <title>Draft genomic DNA sequence of the facultatively methylotrophic bacterium Acidomonas methanolica type strain MB58.</title>
        <authorList>
            <person name="Higashiura N."/>
            <person name="Hadano H."/>
            <person name="Hirakawa H."/>
            <person name="Matsutani M."/>
            <person name="Takabe S."/>
            <person name="Matsushita K."/>
            <person name="Azuma Y."/>
        </authorList>
    </citation>
    <scope>NUCLEOTIDE SEQUENCE [LARGE SCALE GENOMIC DNA]</scope>
    <source>
        <strain evidence="10 11">MB58</strain>
    </source>
</reference>
<comment type="subcellular location">
    <subcellularLocation>
        <location evidence="2">Membrane</location>
        <topology evidence="2">Multi-pass membrane protein</topology>
    </subcellularLocation>
</comment>
<dbReference type="OrthoDB" id="4462029at2"/>
<feature type="domain" description="Methylamine utilisation protein MauE" evidence="9">
    <location>
        <begin position="16"/>
        <end position="142"/>
    </location>
</feature>
<evidence type="ECO:0000259" key="9">
    <source>
        <dbReference type="Pfam" id="PF07291"/>
    </source>
</evidence>
<evidence type="ECO:0000313" key="10">
    <source>
        <dbReference type="EMBL" id="GAJ27811.1"/>
    </source>
</evidence>
<evidence type="ECO:0000256" key="3">
    <source>
        <dbReference type="ARBA" id="ARBA00004856"/>
    </source>
</evidence>
<feature type="transmembrane region" description="Helical" evidence="8">
    <location>
        <begin position="16"/>
        <end position="37"/>
    </location>
</feature>
<dbReference type="Proteomes" id="UP000019760">
    <property type="component" value="Unassembled WGS sequence"/>
</dbReference>
<organism evidence="10 11">
    <name type="scientific">Acidomonas methanolica NBRC 104435</name>
    <dbReference type="NCBI Taxonomy" id="1231351"/>
    <lineage>
        <taxon>Bacteria</taxon>
        <taxon>Pseudomonadati</taxon>
        <taxon>Pseudomonadota</taxon>
        <taxon>Alphaproteobacteria</taxon>
        <taxon>Acetobacterales</taxon>
        <taxon>Acetobacteraceae</taxon>
        <taxon>Acidomonas</taxon>
    </lineage>
</organism>
<feature type="transmembrane region" description="Helical" evidence="8">
    <location>
        <begin position="58"/>
        <end position="80"/>
    </location>
</feature>
<keyword evidence="5 8" id="KW-0812">Transmembrane</keyword>
<protein>
    <recommendedName>
        <fullName evidence="4">Methylamine utilization protein MauE</fullName>
    </recommendedName>
</protein>
<evidence type="ECO:0000313" key="11">
    <source>
        <dbReference type="Proteomes" id="UP000019760"/>
    </source>
</evidence>
<evidence type="ECO:0000256" key="2">
    <source>
        <dbReference type="ARBA" id="ARBA00004141"/>
    </source>
</evidence>
<sequence>MNRESVQVLDTGVTSFHAVAEGVLGALLLTSGLGKAFSQRDLLGTIAAYRILPRNAPYPVFAAAAWLLTAGEILLGLGLLSGCFGAGWGGCALFTLFTLAIVTNLLRGRRHIKCGCGLNGSEERLSWTVAGRAALLAVVAGLLDLTAWHHPDHAAFVPRMAGAALWLIVLAALRLRAHRFVEEMT</sequence>